<protein>
    <submittedName>
        <fullName evidence="4">Glycosyltransferase family 2 protein</fullName>
    </submittedName>
</protein>
<evidence type="ECO:0000256" key="1">
    <source>
        <dbReference type="ARBA" id="ARBA00022676"/>
    </source>
</evidence>
<dbReference type="SUPFAM" id="SSF53448">
    <property type="entry name" value="Nucleotide-diphospho-sugar transferases"/>
    <property type="match status" value="1"/>
</dbReference>
<gene>
    <name evidence="4" type="ORF">DWZ11_08700</name>
</gene>
<sequence>MIKISVIIPVYNGEKYIKRCIDSIKKQTFNDWEIILVDDGSKDKTGVICDSYALEDKRIKVFHKSNGGVSVARNFGIDKAIGDYITFVDCDDWIEKDFFEKVVNFLTKDSVDILITGFIFDKNGVSKNIFKGKYAEILCEQKKQVEFFKQDKFSWTVYDKFFKRDIIRFFKFNKHIKIGEDMLFFWQVLNFAKNVGYLPLYDYHYDISASNTMTSKFSLKWFHGLKVKRNIYNQVKDISKEIELLSRIVVVVEMVILAKKASEVNNYKSEKLIKCLQKKIRKNIYLSILYPRSNIMTFRQRLGIIYFSLPYRFLK</sequence>
<accession>A0A411ZMF8</accession>
<keyword evidence="1" id="KW-0328">Glycosyltransferase</keyword>
<evidence type="ECO:0000313" key="4">
    <source>
        <dbReference type="EMBL" id="RGQ04011.1"/>
    </source>
</evidence>
<dbReference type="PANTHER" id="PTHR22916">
    <property type="entry name" value="GLYCOSYLTRANSFERASE"/>
    <property type="match status" value="1"/>
</dbReference>
<name>A0A411ZMF8_9FIRM</name>
<dbReference type="AlphaFoldDB" id="A0A411ZMF8"/>
<dbReference type="Proteomes" id="UP000284662">
    <property type="component" value="Unassembled WGS sequence"/>
</dbReference>
<evidence type="ECO:0000256" key="2">
    <source>
        <dbReference type="ARBA" id="ARBA00022679"/>
    </source>
</evidence>
<evidence type="ECO:0000313" key="5">
    <source>
        <dbReference type="Proteomes" id="UP000284662"/>
    </source>
</evidence>
<comment type="caution">
    <text evidence="4">The sequence shown here is derived from an EMBL/GenBank/DDBJ whole genome shotgun (WGS) entry which is preliminary data.</text>
</comment>
<evidence type="ECO:0000259" key="3">
    <source>
        <dbReference type="Pfam" id="PF00535"/>
    </source>
</evidence>
<dbReference type="RefSeq" id="WP_117976850.1">
    <property type="nucleotide sequence ID" value="NZ_QRST01000018.1"/>
</dbReference>
<dbReference type="PANTHER" id="PTHR22916:SF51">
    <property type="entry name" value="GLYCOSYLTRANSFERASE EPSH-RELATED"/>
    <property type="match status" value="1"/>
</dbReference>
<dbReference type="Gene3D" id="3.90.550.10">
    <property type="entry name" value="Spore Coat Polysaccharide Biosynthesis Protein SpsA, Chain A"/>
    <property type="match status" value="1"/>
</dbReference>
<keyword evidence="2 4" id="KW-0808">Transferase</keyword>
<dbReference type="Pfam" id="PF00535">
    <property type="entry name" value="Glycos_transf_2"/>
    <property type="match status" value="1"/>
</dbReference>
<dbReference type="InterPro" id="IPR029044">
    <property type="entry name" value="Nucleotide-diphossugar_trans"/>
</dbReference>
<feature type="domain" description="Glycosyltransferase 2-like" evidence="3">
    <location>
        <begin position="5"/>
        <end position="159"/>
    </location>
</feature>
<dbReference type="GO" id="GO:0016757">
    <property type="term" value="F:glycosyltransferase activity"/>
    <property type="evidence" value="ECO:0007669"/>
    <property type="project" value="UniProtKB-KW"/>
</dbReference>
<dbReference type="EMBL" id="QRST01000018">
    <property type="protein sequence ID" value="RGQ04011.1"/>
    <property type="molecule type" value="Genomic_DNA"/>
</dbReference>
<dbReference type="InterPro" id="IPR001173">
    <property type="entry name" value="Glyco_trans_2-like"/>
</dbReference>
<organism evidence="4 5">
    <name type="scientific">Megamonas rupellensis</name>
    <dbReference type="NCBI Taxonomy" id="491921"/>
    <lineage>
        <taxon>Bacteria</taxon>
        <taxon>Bacillati</taxon>
        <taxon>Bacillota</taxon>
        <taxon>Negativicutes</taxon>
        <taxon>Selenomonadales</taxon>
        <taxon>Selenomonadaceae</taxon>
        <taxon>Megamonas</taxon>
    </lineage>
</organism>
<dbReference type="CDD" id="cd00761">
    <property type="entry name" value="Glyco_tranf_GTA_type"/>
    <property type="match status" value="1"/>
</dbReference>
<reference evidence="4 5" key="1">
    <citation type="submission" date="2018-08" db="EMBL/GenBank/DDBJ databases">
        <title>A genome reference for cultivated species of the human gut microbiota.</title>
        <authorList>
            <person name="Zou Y."/>
            <person name="Xue W."/>
            <person name="Luo G."/>
        </authorList>
    </citation>
    <scope>NUCLEOTIDE SEQUENCE [LARGE SCALE GENOMIC DNA]</scope>
    <source>
        <strain evidence="4 5">AF29-2</strain>
    </source>
</reference>
<proteinExistence type="predicted"/>